<accession>A0A2T4J6Y2</accession>
<keyword evidence="2" id="KW-1185">Reference proteome</keyword>
<dbReference type="EMBL" id="PZKE01000012">
    <property type="protein sequence ID" value="PTE13635.1"/>
    <property type="molecule type" value="Genomic_DNA"/>
</dbReference>
<evidence type="ECO:0000313" key="2">
    <source>
        <dbReference type="Proteomes" id="UP000241362"/>
    </source>
</evidence>
<sequence>MPEPKGFEGMELEARSLRATAAAVNLCDADFLQEFRAVARWGPPWGSRRREIGGQGASADVRPP</sequence>
<protein>
    <submittedName>
        <fullName evidence="1">Uncharacterized protein</fullName>
    </submittedName>
</protein>
<name>A0A2T4J6Y2_FUSBL</name>
<gene>
    <name evidence="1" type="ORF">C5F44_12595</name>
</gene>
<proteinExistence type="predicted"/>
<reference evidence="1 2" key="1">
    <citation type="submission" date="2018-03" db="EMBL/GenBank/DDBJ databases">
        <title>Rhodobacter blasticus.</title>
        <authorList>
            <person name="Meyer T.E."/>
            <person name="Miller S."/>
            <person name="Lodha T."/>
            <person name="Gandham S."/>
            <person name="Chintalapati S."/>
            <person name="Chintalapati V.R."/>
        </authorList>
    </citation>
    <scope>NUCLEOTIDE SEQUENCE [LARGE SCALE GENOMIC DNA]</scope>
    <source>
        <strain evidence="1 2">DSM 2131</strain>
    </source>
</reference>
<dbReference type="Proteomes" id="UP000241362">
    <property type="component" value="Unassembled WGS sequence"/>
</dbReference>
<comment type="caution">
    <text evidence="1">The sequence shown here is derived from an EMBL/GenBank/DDBJ whole genome shotgun (WGS) entry which is preliminary data.</text>
</comment>
<dbReference type="AlphaFoldDB" id="A0A2T4J6Y2"/>
<evidence type="ECO:0000313" key="1">
    <source>
        <dbReference type="EMBL" id="PTE13635.1"/>
    </source>
</evidence>
<organism evidence="1 2">
    <name type="scientific">Fuscovulum blasticum DSM 2131</name>
    <dbReference type="NCBI Taxonomy" id="1188250"/>
    <lineage>
        <taxon>Bacteria</taxon>
        <taxon>Pseudomonadati</taxon>
        <taxon>Pseudomonadota</taxon>
        <taxon>Alphaproteobacteria</taxon>
        <taxon>Rhodobacterales</taxon>
        <taxon>Paracoccaceae</taxon>
        <taxon>Pseudogemmobacter</taxon>
    </lineage>
</organism>